<accession>A0A1V9EAG4</accession>
<feature type="region of interest" description="Disordered" evidence="1">
    <location>
        <begin position="1"/>
        <end position="37"/>
    </location>
</feature>
<reference evidence="3" key="1">
    <citation type="submission" date="2016-04" db="EMBL/GenBank/DDBJ databases">
        <authorList>
            <person name="Chen L."/>
            <person name="Zhuang W."/>
            <person name="Wang G."/>
        </authorList>
    </citation>
    <scope>NUCLEOTIDE SEQUENCE [LARGE SCALE GENOMIC DNA]</scope>
    <source>
        <strain evidence="3">17621</strain>
    </source>
</reference>
<evidence type="ECO:0000313" key="2">
    <source>
        <dbReference type="EMBL" id="OQP43103.1"/>
    </source>
</evidence>
<keyword evidence="3" id="KW-1185">Reference proteome</keyword>
<dbReference type="AlphaFoldDB" id="A0A1V9EAG4"/>
<evidence type="ECO:0000256" key="1">
    <source>
        <dbReference type="SAM" id="MobiDB-lite"/>
    </source>
</evidence>
<feature type="compositionally biased region" description="Basic and acidic residues" evidence="1">
    <location>
        <begin position="25"/>
        <end position="36"/>
    </location>
</feature>
<evidence type="ECO:0000313" key="3">
    <source>
        <dbReference type="Proteomes" id="UP000192610"/>
    </source>
</evidence>
<protein>
    <submittedName>
        <fullName evidence="2">Uncharacterized protein</fullName>
    </submittedName>
</protein>
<organism evidence="2 3">
    <name type="scientific">Niastella yeongjuensis</name>
    <dbReference type="NCBI Taxonomy" id="354355"/>
    <lineage>
        <taxon>Bacteria</taxon>
        <taxon>Pseudomonadati</taxon>
        <taxon>Bacteroidota</taxon>
        <taxon>Chitinophagia</taxon>
        <taxon>Chitinophagales</taxon>
        <taxon>Chitinophagaceae</taxon>
        <taxon>Niastella</taxon>
    </lineage>
</organism>
<gene>
    <name evidence="2" type="ORF">A4H97_13250</name>
</gene>
<comment type="caution">
    <text evidence="2">The sequence shown here is derived from an EMBL/GenBank/DDBJ whole genome shotgun (WGS) entry which is preliminary data.</text>
</comment>
<dbReference type="Proteomes" id="UP000192610">
    <property type="component" value="Unassembled WGS sequence"/>
</dbReference>
<proteinExistence type="predicted"/>
<dbReference type="EMBL" id="LVXG01000056">
    <property type="protein sequence ID" value="OQP43103.1"/>
    <property type="molecule type" value="Genomic_DNA"/>
</dbReference>
<feature type="compositionally biased region" description="Basic residues" evidence="1">
    <location>
        <begin position="10"/>
        <end position="24"/>
    </location>
</feature>
<name>A0A1V9EAG4_9BACT</name>
<sequence>MAAKVIEKGRRQRAKGRKPRRGGGRKSEVRGGKSEESEITNSWVFHIPLKIASFVLPTSYVLFPASYLLLPGP</sequence>